<comment type="caution">
    <text evidence="1">The sequence shown here is derived from an EMBL/GenBank/DDBJ whole genome shotgun (WGS) entry which is preliminary data.</text>
</comment>
<protein>
    <submittedName>
        <fullName evidence="1">Uncharacterized protein</fullName>
    </submittedName>
</protein>
<proteinExistence type="predicted"/>
<gene>
    <name evidence="1" type="ORF">J2W95_000141</name>
</gene>
<dbReference type="EMBL" id="JAVDTX010000001">
    <property type="protein sequence ID" value="MDR6843461.1"/>
    <property type="molecule type" value="Genomic_DNA"/>
</dbReference>
<evidence type="ECO:0000313" key="1">
    <source>
        <dbReference type="EMBL" id="MDR6843461.1"/>
    </source>
</evidence>
<dbReference type="Proteomes" id="UP001261871">
    <property type="component" value="Unassembled WGS sequence"/>
</dbReference>
<keyword evidence="2" id="KW-1185">Reference proteome</keyword>
<organism evidence="1 2">
    <name type="scientific">Flavobacterium granuli</name>
    <dbReference type="NCBI Taxonomy" id="280093"/>
    <lineage>
        <taxon>Bacteria</taxon>
        <taxon>Pseudomonadati</taxon>
        <taxon>Bacteroidota</taxon>
        <taxon>Flavobacteriia</taxon>
        <taxon>Flavobacteriales</taxon>
        <taxon>Flavobacteriaceae</taxon>
        <taxon>Flavobacterium</taxon>
    </lineage>
</organism>
<accession>A0ABU1RXG1</accession>
<reference evidence="1 2" key="1">
    <citation type="submission" date="2023-07" db="EMBL/GenBank/DDBJ databases">
        <title>Sorghum-associated microbial communities from plants grown in Nebraska, USA.</title>
        <authorList>
            <person name="Schachtman D."/>
        </authorList>
    </citation>
    <scope>NUCLEOTIDE SEQUENCE [LARGE SCALE GENOMIC DNA]</scope>
    <source>
        <strain evidence="1 2">BE124</strain>
    </source>
</reference>
<evidence type="ECO:0000313" key="2">
    <source>
        <dbReference type="Proteomes" id="UP001261871"/>
    </source>
</evidence>
<name>A0ABU1RXG1_9FLAO</name>
<sequence length="80" mass="9456">MLVENDEYGYFQTTEKGETENQTESKLKTLFINQIDHLNLALFLLPNIENKNSFYLFAVKEFYFKNLTPPPENDNYVPMV</sequence>